<dbReference type="GO" id="GO:0004473">
    <property type="term" value="F:malate dehydrogenase (decarboxylating) (NADP+) activity"/>
    <property type="evidence" value="ECO:0007669"/>
    <property type="project" value="UniProtKB-EC"/>
</dbReference>
<evidence type="ECO:0000256" key="5">
    <source>
        <dbReference type="ARBA" id="ARBA00022723"/>
    </source>
</evidence>
<comment type="catalytic activity">
    <reaction evidence="11">
        <text>oxaloacetate + H(+) = pyruvate + CO2</text>
        <dbReference type="Rhea" id="RHEA:15641"/>
        <dbReference type="ChEBI" id="CHEBI:15361"/>
        <dbReference type="ChEBI" id="CHEBI:15378"/>
        <dbReference type="ChEBI" id="CHEBI:16452"/>
        <dbReference type="ChEBI" id="CHEBI:16526"/>
        <dbReference type="EC" id="1.1.1.40"/>
    </reaction>
</comment>
<dbReference type="Pfam" id="PF00390">
    <property type="entry name" value="malic"/>
    <property type="match status" value="1"/>
</dbReference>
<dbReference type="PANTHER" id="PTHR43237:SF4">
    <property type="entry name" value="NADP-DEPENDENT MALIC ENZYME"/>
    <property type="match status" value="1"/>
</dbReference>
<keyword evidence="6" id="KW-0560">Oxidoreductase</keyword>
<dbReference type="CDD" id="cd05311">
    <property type="entry name" value="NAD_bind_2_malic_enz"/>
    <property type="match status" value="1"/>
</dbReference>
<dbReference type="InterPro" id="IPR002505">
    <property type="entry name" value="PTA_PTB"/>
</dbReference>
<dbReference type="GO" id="GO:0051287">
    <property type="term" value="F:NAD binding"/>
    <property type="evidence" value="ECO:0007669"/>
    <property type="project" value="InterPro"/>
</dbReference>
<feature type="binding site" evidence="13">
    <location>
        <position position="139"/>
    </location>
    <ligand>
        <name>a divalent metal cation</name>
        <dbReference type="ChEBI" id="CHEBI:60240"/>
    </ligand>
</feature>
<comment type="catalytic activity">
    <reaction evidence="10">
        <text>(S)-malate + NADP(+) = pyruvate + CO2 + NADPH</text>
        <dbReference type="Rhea" id="RHEA:18253"/>
        <dbReference type="ChEBI" id="CHEBI:15361"/>
        <dbReference type="ChEBI" id="CHEBI:15589"/>
        <dbReference type="ChEBI" id="CHEBI:16526"/>
        <dbReference type="ChEBI" id="CHEBI:57783"/>
        <dbReference type="ChEBI" id="CHEBI:58349"/>
        <dbReference type="EC" id="1.1.1.40"/>
    </reaction>
</comment>
<feature type="active site" description="Proton acceptor" evidence="12">
    <location>
        <position position="96"/>
    </location>
</feature>
<dbReference type="Gene3D" id="3.40.50.10750">
    <property type="entry name" value="Isocitrate/Isopropylmalate dehydrogenase-like"/>
    <property type="match status" value="1"/>
</dbReference>
<dbReference type="InterPro" id="IPR042113">
    <property type="entry name" value="P_AcTrfase_dom1"/>
</dbReference>
<dbReference type="InterPro" id="IPR037062">
    <property type="entry name" value="Malic_N_dom_sf"/>
</dbReference>
<dbReference type="SUPFAM" id="SSF51735">
    <property type="entry name" value="NAD(P)-binding Rossmann-fold domains"/>
    <property type="match status" value="1"/>
</dbReference>
<dbReference type="GO" id="GO:0016746">
    <property type="term" value="F:acyltransferase activity"/>
    <property type="evidence" value="ECO:0007669"/>
    <property type="project" value="InterPro"/>
</dbReference>
<evidence type="ECO:0000256" key="1">
    <source>
        <dbReference type="ARBA" id="ARBA00001936"/>
    </source>
</evidence>
<dbReference type="EMBL" id="FTLW01000002">
    <property type="protein sequence ID" value="SIQ18275.1"/>
    <property type="molecule type" value="Genomic_DNA"/>
</dbReference>
<dbReference type="PIRSF" id="PIRSF036684">
    <property type="entry name" value="ME_PTA"/>
    <property type="match status" value="1"/>
</dbReference>
<feature type="binding site" evidence="14">
    <location>
        <begin position="78"/>
        <end position="85"/>
    </location>
    <ligand>
        <name>NADP(+)</name>
        <dbReference type="ChEBI" id="CHEBI:58349"/>
    </ligand>
</feature>
<gene>
    <name evidence="17" type="ORF">SAMN05421546_0759</name>
</gene>
<keyword evidence="18" id="KW-1185">Reference proteome</keyword>
<evidence type="ECO:0000256" key="9">
    <source>
        <dbReference type="ARBA" id="ARBA00040273"/>
    </source>
</evidence>
<evidence type="ECO:0000256" key="13">
    <source>
        <dbReference type="PIRSR" id="PIRSR036684-2"/>
    </source>
</evidence>
<dbReference type="SUPFAM" id="SSF53659">
    <property type="entry name" value="Isocitrate/Isopropylmalate dehydrogenase-like"/>
    <property type="match status" value="1"/>
</dbReference>
<dbReference type="EC" id="1.1.1.40" evidence="8"/>
<evidence type="ECO:0000256" key="4">
    <source>
        <dbReference type="ARBA" id="ARBA00008756"/>
    </source>
</evidence>
<dbReference type="Pfam" id="PF01515">
    <property type="entry name" value="PTA_PTB"/>
    <property type="match status" value="1"/>
</dbReference>
<name>A0A1N6QNZ6_9GAMM</name>
<dbReference type="InterPro" id="IPR042112">
    <property type="entry name" value="P_AcTrfase_dom2"/>
</dbReference>
<reference evidence="18" key="1">
    <citation type="submission" date="2017-01" db="EMBL/GenBank/DDBJ databases">
        <authorList>
            <person name="Varghese N."/>
            <person name="Submissions S."/>
        </authorList>
    </citation>
    <scope>NUCLEOTIDE SEQUENCE [LARGE SCALE GENOMIC DNA]</scope>
    <source>
        <strain evidence="18">UM1</strain>
    </source>
</reference>
<feature type="binding site" evidence="14">
    <location>
        <position position="164"/>
    </location>
    <ligand>
        <name>a divalent metal cation</name>
        <dbReference type="ChEBI" id="CHEBI:60240"/>
    </ligand>
</feature>
<evidence type="ECO:0000256" key="14">
    <source>
        <dbReference type="PIRSR" id="PIRSR036684-3"/>
    </source>
</evidence>
<dbReference type="FunFam" id="3.40.50.10380:FF:000003">
    <property type="entry name" value="NADP-dependent malic enzyme"/>
    <property type="match status" value="1"/>
</dbReference>
<evidence type="ECO:0000259" key="15">
    <source>
        <dbReference type="SMART" id="SM00919"/>
    </source>
</evidence>
<proteinExistence type="inferred from homology"/>
<organism evidence="17 18">
    <name type="scientific">Solilutibacter tolerans</name>
    <dbReference type="NCBI Taxonomy" id="1604334"/>
    <lineage>
        <taxon>Bacteria</taxon>
        <taxon>Pseudomonadati</taxon>
        <taxon>Pseudomonadota</taxon>
        <taxon>Gammaproteobacteria</taxon>
        <taxon>Lysobacterales</taxon>
        <taxon>Lysobacteraceae</taxon>
        <taxon>Solilutibacter</taxon>
    </lineage>
</organism>
<dbReference type="InterPro" id="IPR012188">
    <property type="entry name" value="ME_PTA"/>
</dbReference>
<evidence type="ECO:0000256" key="6">
    <source>
        <dbReference type="ARBA" id="ARBA00023002"/>
    </source>
</evidence>
<evidence type="ECO:0000256" key="3">
    <source>
        <dbReference type="ARBA" id="ARBA00007686"/>
    </source>
</evidence>
<comment type="similarity">
    <text evidence="4">In the C-terminal section; belongs to the phosphate acetyltransferase and butyryltransferase family.</text>
</comment>
<dbReference type="FunFam" id="3.40.50.720:FF:000095">
    <property type="entry name" value="NADP-dependent malic enzyme"/>
    <property type="match status" value="1"/>
</dbReference>
<keyword evidence="14" id="KW-0521">NADP</keyword>
<dbReference type="Gene3D" id="3.40.50.10950">
    <property type="match status" value="1"/>
</dbReference>
<dbReference type="SMART" id="SM01274">
    <property type="entry name" value="malic"/>
    <property type="match status" value="1"/>
</dbReference>
<evidence type="ECO:0000313" key="18">
    <source>
        <dbReference type="Proteomes" id="UP000241788"/>
    </source>
</evidence>
<evidence type="ECO:0000256" key="2">
    <source>
        <dbReference type="ARBA" id="ARBA00001946"/>
    </source>
</evidence>
<dbReference type="Proteomes" id="UP000241788">
    <property type="component" value="Unassembled WGS sequence"/>
</dbReference>
<evidence type="ECO:0000313" key="17">
    <source>
        <dbReference type="EMBL" id="SIQ18275.1"/>
    </source>
</evidence>
<keyword evidence="5 13" id="KW-0479">Metal-binding</keyword>
<evidence type="ECO:0000256" key="8">
    <source>
        <dbReference type="ARBA" id="ARBA00038964"/>
    </source>
</evidence>
<dbReference type="Pfam" id="PF03949">
    <property type="entry name" value="Malic_M"/>
    <property type="match status" value="1"/>
</dbReference>
<dbReference type="GO" id="GO:0006108">
    <property type="term" value="P:malate metabolic process"/>
    <property type="evidence" value="ECO:0007669"/>
    <property type="project" value="InterPro"/>
</dbReference>
<dbReference type="SMART" id="SM00919">
    <property type="entry name" value="Malic_M"/>
    <property type="match status" value="1"/>
</dbReference>
<comment type="similarity">
    <text evidence="3">In the N-terminal section; belongs to the malic enzymes family.</text>
</comment>
<dbReference type="OrthoDB" id="9805787at2"/>
<evidence type="ECO:0000256" key="7">
    <source>
        <dbReference type="ARBA" id="ARBA00023268"/>
    </source>
</evidence>
<evidence type="ECO:0000259" key="16">
    <source>
        <dbReference type="SMART" id="SM01274"/>
    </source>
</evidence>
<protein>
    <recommendedName>
        <fullName evidence="9">NADP-dependent malic enzyme</fullName>
        <ecNumber evidence="8">1.1.1.40</ecNumber>
    </recommendedName>
</protein>
<accession>A0A1N6QNZ6</accession>
<comment type="cofactor">
    <cofactor evidence="2">
        <name>Mg(2+)</name>
        <dbReference type="ChEBI" id="CHEBI:18420"/>
    </cofactor>
</comment>
<dbReference type="STRING" id="1604334.SAMN05421546_0759"/>
<dbReference type="InterPro" id="IPR036291">
    <property type="entry name" value="NAD(P)-bd_dom_sf"/>
</dbReference>
<dbReference type="InterPro" id="IPR051674">
    <property type="entry name" value="Malate_Decarboxylase"/>
</dbReference>
<evidence type="ECO:0000256" key="11">
    <source>
        <dbReference type="ARBA" id="ARBA00051384"/>
    </source>
</evidence>
<dbReference type="InterPro" id="IPR012302">
    <property type="entry name" value="Malic_NAD-bd"/>
</dbReference>
<keyword evidence="7" id="KW-0511">Multifunctional enzyme</keyword>
<evidence type="ECO:0000256" key="10">
    <source>
        <dbReference type="ARBA" id="ARBA00050924"/>
    </source>
</evidence>
<dbReference type="RefSeq" id="WP_076585496.1">
    <property type="nucleotide sequence ID" value="NZ_FTLW01000002.1"/>
</dbReference>
<dbReference type="Gene3D" id="3.40.50.720">
    <property type="entry name" value="NAD(P)-binding Rossmann-like Domain"/>
    <property type="match status" value="1"/>
</dbReference>
<feature type="binding site" evidence="14">
    <location>
        <position position="288"/>
    </location>
    <ligand>
        <name>NADP(+)</name>
        <dbReference type="ChEBI" id="CHEBI:58349"/>
    </ligand>
</feature>
<sequence>MSQQEDLKNAALEYHRLHPPGKIAVNATKPMVTQRDLSLAYSPGVAYACEAIVEDPNAASEMTARGNLVAVITNGTAVLGLGDIGPLAGKPVMEGKGILFKKFAGIDVFDIEIDERDPDKLVEIIASLEPTFGGINLEDIKAPECFIVERKLRERMNIPVFHDDQHGTAIIVGAAVLNALEVAGKKIEDVKLATTGAGAAGIACLDMLVALGMKPENIVAFDRGGVIHSGREDLDPDKRRYARDTDKRTLEEIVNGADLFLGLSAGGILKPEMVATMAKQPIILALANPHPEILPEEAKAVRPDAIIATGRSDYPNQVNNALCFPYIFRGALDAGASEINEAMKLACVRAIAALARMEASDLGSAYAGEVPKFGPEYLIPRPFDPRLIQVIAPAVAQAAADSGVAARPITDMPAYEEKLGQFVHKTGLMMKPVYERARADRKRVVYAEGEEYTVLRAVQTVIDEKLAYPILVGRPEVISRRIEKFGLRMRPGVDFELTNINDDPRFNEYWQAYHARNARKGITEDAAKNLIRSRPTLVAALMVERGEADALICGVVGRYHKKLGYLLSVFDFEPGVTGTAAMTGVINDDGAWFFVDTHVQVDPSAEQIAQATMQASWRLKLFGIEPKAALLSHSNFGSHLDASAAKMRRARELIVEKVPKLEIDGEMMADTAWDEALRQRIFPTTTLSGRANLLVMPNLDAANIGYNLIRVATGGVAIGPILMGLDKPAHVLTPAATPRRVVNMTAIAAVDAQLRAARRAR</sequence>
<evidence type="ECO:0000256" key="12">
    <source>
        <dbReference type="PIRSR" id="PIRSR036684-1"/>
    </source>
</evidence>
<dbReference type="AlphaFoldDB" id="A0A1N6QNZ6"/>
<dbReference type="PANTHER" id="PTHR43237">
    <property type="entry name" value="NADP-DEPENDENT MALIC ENZYME"/>
    <property type="match status" value="1"/>
</dbReference>
<dbReference type="Gene3D" id="3.40.50.10380">
    <property type="entry name" value="Malic enzyme, N-terminal domain"/>
    <property type="match status" value="1"/>
</dbReference>
<dbReference type="SUPFAM" id="SSF53223">
    <property type="entry name" value="Aminoacid dehydrogenase-like, N-terminal domain"/>
    <property type="match status" value="1"/>
</dbReference>
<dbReference type="InterPro" id="IPR046346">
    <property type="entry name" value="Aminoacid_DH-like_N_sf"/>
</dbReference>
<comment type="cofactor">
    <cofactor evidence="1">
        <name>Mn(2+)</name>
        <dbReference type="ChEBI" id="CHEBI:29035"/>
    </cofactor>
</comment>
<dbReference type="InterPro" id="IPR012301">
    <property type="entry name" value="Malic_N_dom"/>
</dbReference>
<feature type="domain" description="Malic enzyme NAD-binding" evidence="15">
    <location>
        <begin position="165"/>
        <end position="400"/>
    </location>
</feature>
<feature type="binding site" evidence="13">
    <location>
        <position position="138"/>
    </location>
    <ligand>
        <name>a divalent metal cation</name>
        <dbReference type="ChEBI" id="CHEBI:60240"/>
    </ligand>
</feature>
<dbReference type="GO" id="GO:0046872">
    <property type="term" value="F:metal ion binding"/>
    <property type="evidence" value="ECO:0007669"/>
    <property type="project" value="UniProtKB-KW"/>
</dbReference>
<dbReference type="InterPro" id="IPR045213">
    <property type="entry name" value="Malic_NAD-bd_bact_type"/>
</dbReference>
<feature type="domain" description="Malic enzyme N-terminal" evidence="16">
    <location>
        <begin position="20"/>
        <end position="153"/>
    </location>
</feature>